<dbReference type="Proteomes" id="UP000653308">
    <property type="component" value="Unassembled WGS sequence"/>
</dbReference>
<protein>
    <recommendedName>
        <fullName evidence="3">SGNH hydrolase-type esterase domain-containing protein</fullName>
    </recommendedName>
</protein>
<evidence type="ECO:0008006" key="3">
    <source>
        <dbReference type="Google" id="ProtNLM"/>
    </source>
</evidence>
<dbReference type="SUPFAM" id="SSF52266">
    <property type="entry name" value="SGNH hydrolase"/>
    <property type="match status" value="1"/>
</dbReference>
<gene>
    <name evidence="1" type="ORF">GCM10010384_00990</name>
</gene>
<dbReference type="Gene3D" id="3.40.50.1110">
    <property type="entry name" value="SGNH hydrolase"/>
    <property type="match status" value="1"/>
</dbReference>
<evidence type="ECO:0000313" key="2">
    <source>
        <dbReference type="Proteomes" id="UP000653308"/>
    </source>
</evidence>
<dbReference type="EMBL" id="BMWE01000001">
    <property type="protein sequence ID" value="GGY01274.1"/>
    <property type="molecule type" value="Genomic_DNA"/>
</dbReference>
<reference evidence="2" key="1">
    <citation type="journal article" date="2019" name="Int. J. Syst. Evol. Microbiol.">
        <title>The Global Catalogue of Microorganisms (GCM) 10K type strain sequencing project: providing services to taxonomists for standard genome sequencing and annotation.</title>
        <authorList>
            <consortium name="The Broad Institute Genomics Platform"/>
            <consortium name="The Broad Institute Genome Sequencing Center for Infectious Disease"/>
            <person name="Wu L."/>
            <person name="Ma J."/>
        </authorList>
    </citation>
    <scope>NUCLEOTIDE SEQUENCE [LARGE SCALE GENOMIC DNA]</scope>
    <source>
        <strain evidence="2">JCM 4957</strain>
    </source>
</reference>
<evidence type="ECO:0000313" key="1">
    <source>
        <dbReference type="EMBL" id="GGY01274.1"/>
    </source>
</evidence>
<dbReference type="InterPro" id="IPR036514">
    <property type="entry name" value="SGNH_hydro_sf"/>
</dbReference>
<organism evidence="1 2">
    <name type="scientific">Streptomyces djakartensis</name>
    <dbReference type="NCBI Taxonomy" id="68193"/>
    <lineage>
        <taxon>Bacteria</taxon>
        <taxon>Bacillati</taxon>
        <taxon>Actinomycetota</taxon>
        <taxon>Actinomycetes</taxon>
        <taxon>Kitasatosporales</taxon>
        <taxon>Streptomycetaceae</taxon>
        <taxon>Streptomyces</taxon>
    </lineage>
</organism>
<keyword evidence="2" id="KW-1185">Reference proteome</keyword>
<accession>A0ABQ2Z4K0</accession>
<comment type="caution">
    <text evidence="1">The sequence shown here is derived from an EMBL/GenBank/DDBJ whole genome shotgun (WGS) entry which is preliminary data.</text>
</comment>
<sequence length="244" mass="26231">MPELPVDTMNKKNDPCRLHDGEARRLLAGARWRRMVALGEGRADRRAEPVEGYGSACWPELVADALREGEPAVACLNLLSGRVRQAADIRSRQLPEALAFGGDLAVIQLIGHELLSPGFDAGTFRTELVRIIAPLRERGYDVLLVDPFDLTRSPGAGQLDHEVVRARQRAQVKHSRTLALRHGALHVDLSSSGPVADAGMWDGTGRALNGRGHAVTAAAVVRALGRHLRPSSPGSSPAGKVPRP</sequence>
<name>A0ABQ2Z4K0_9ACTN</name>
<proteinExistence type="predicted"/>